<evidence type="ECO:0000256" key="3">
    <source>
        <dbReference type="ARBA" id="ARBA00022989"/>
    </source>
</evidence>
<dbReference type="Pfam" id="PF00916">
    <property type="entry name" value="Sulfate_transp"/>
    <property type="match status" value="1"/>
</dbReference>
<evidence type="ECO:0000256" key="4">
    <source>
        <dbReference type="ARBA" id="ARBA00023136"/>
    </source>
</evidence>
<gene>
    <name evidence="8" type="ORF">GE061_014151</name>
</gene>
<proteinExistence type="predicted"/>
<feature type="transmembrane region" description="Helical" evidence="6">
    <location>
        <begin position="202"/>
        <end position="224"/>
    </location>
</feature>
<keyword evidence="2 6" id="KW-0812">Transmembrane</keyword>
<keyword evidence="4 6" id="KW-0472">Membrane</keyword>
<feature type="transmembrane region" description="Helical" evidence="6">
    <location>
        <begin position="386"/>
        <end position="410"/>
    </location>
</feature>
<evidence type="ECO:0000256" key="2">
    <source>
        <dbReference type="ARBA" id="ARBA00022692"/>
    </source>
</evidence>
<feature type="transmembrane region" description="Helical" evidence="6">
    <location>
        <begin position="254"/>
        <end position="277"/>
    </location>
</feature>
<dbReference type="EMBL" id="WIXP02000005">
    <property type="protein sequence ID" value="KAF6211038.1"/>
    <property type="molecule type" value="Genomic_DNA"/>
</dbReference>
<feature type="domain" description="SLC26A/SulP transporter" evidence="7">
    <location>
        <begin position="2"/>
        <end position="388"/>
    </location>
</feature>
<keyword evidence="3 6" id="KW-1133">Transmembrane helix</keyword>
<feature type="transmembrane region" description="Helical" evidence="6">
    <location>
        <begin position="178"/>
        <end position="195"/>
    </location>
</feature>
<reference evidence="8" key="1">
    <citation type="journal article" date="2021" name="Mol. Ecol. Resour.">
        <title>Apolygus lucorum genome provides insights into omnivorousness and mesophyll feeding.</title>
        <authorList>
            <person name="Liu Y."/>
            <person name="Liu H."/>
            <person name="Wang H."/>
            <person name="Huang T."/>
            <person name="Liu B."/>
            <person name="Yang B."/>
            <person name="Yin L."/>
            <person name="Li B."/>
            <person name="Zhang Y."/>
            <person name="Zhang S."/>
            <person name="Jiang F."/>
            <person name="Zhang X."/>
            <person name="Ren Y."/>
            <person name="Wang B."/>
            <person name="Wang S."/>
            <person name="Lu Y."/>
            <person name="Wu K."/>
            <person name="Fan W."/>
            <person name="Wang G."/>
        </authorList>
    </citation>
    <scope>NUCLEOTIDE SEQUENCE</scope>
    <source>
        <strain evidence="8">12Hb</strain>
    </source>
</reference>
<evidence type="ECO:0000256" key="5">
    <source>
        <dbReference type="SAM" id="MobiDB-lite"/>
    </source>
</evidence>
<dbReference type="InterPro" id="IPR001902">
    <property type="entry name" value="SLC26A/SulP_fam"/>
</dbReference>
<comment type="subcellular location">
    <subcellularLocation>
        <location evidence="1">Membrane</location>
        <topology evidence="1">Multi-pass membrane protein</topology>
    </subcellularLocation>
</comment>
<dbReference type="PANTHER" id="PTHR11814">
    <property type="entry name" value="SULFATE TRANSPORTER"/>
    <property type="match status" value="1"/>
</dbReference>
<feature type="transmembrane region" description="Helical" evidence="6">
    <location>
        <begin position="92"/>
        <end position="112"/>
    </location>
</feature>
<accession>A0A8S9XS40</accession>
<feature type="transmembrane region" description="Helical" evidence="6">
    <location>
        <begin position="53"/>
        <end position="72"/>
    </location>
</feature>
<evidence type="ECO:0000313" key="9">
    <source>
        <dbReference type="Proteomes" id="UP000466442"/>
    </source>
</evidence>
<feature type="transmembrane region" description="Helical" evidence="6">
    <location>
        <begin position="30"/>
        <end position="46"/>
    </location>
</feature>
<dbReference type="GO" id="GO:0016020">
    <property type="term" value="C:membrane"/>
    <property type="evidence" value="ECO:0007669"/>
    <property type="project" value="UniProtKB-SubCell"/>
</dbReference>
<feature type="transmembrane region" description="Helical" evidence="6">
    <location>
        <begin position="117"/>
        <end position="138"/>
    </location>
</feature>
<evidence type="ECO:0000259" key="7">
    <source>
        <dbReference type="Pfam" id="PF00916"/>
    </source>
</evidence>
<dbReference type="AlphaFoldDB" id="A0A8S9XS40"/>
<keyword evidence="9" id="KW-1185">Reference proteome</keyword>
<organism evidence="8 9">
    <name type="scientific">Apolygus lucorum</name>
    <name type="common">Small green plant bug</name>
    <name type="synonym">Lygocoris lucorum</name>
    <dbReference type="NCBI Taxonomy" id="248454"/>
    <lineage>
        <taxon>Eukaryota</taxon>
        <taxon>Metazoa</taxon>
        <taxon>Ecdysozoa</taxon>
        <taxon>Arthropoda</taxon>
        <taxon>Hexapoda</taxon>
        <taxon>Insecta</taxon>
        <taxon>Pterygota</taxon>
        <taxon>Neoptera</taxon>
        <taxon>Paraneoptera</taxon>
        <taxon>Hemiptera</taxon>
        <taxon>Heteroptera</taxon>
        <taxon>Panheteroptera</taxon>
        <taxon>Cimicomorpha</taxon>
        <taxon>Miridae</taxon>
        <taxon>Mirini</taxon>
        <taxon>Apolygus</taxon>
    </lineage>
</organism>
<dbReference type="OrthoDB" id="288203at2759"/>
<evidence type="ECO:0000256" key="1">
    <source>
        <dbReference type="ARBA" id="ARBA00004141"/>
    </source>
</evidence>
<dbReference type="InterPro" id="IPR011547">
    <property type="entry name" value="SLC26A/SulP_dom"/>
</dbReference>
<name>A0A8S9XS40_APOLU</name>
<sequence>MSDCCAGVTLAFVNVPQGLAFSILANAPLVSGLYTACFSSFVYACLGTVQISSFGPAAVSALLTGESVALYMRSVNLTVKPTNTEEDLTARATFISTLTFTVGIIYAVFFALQMHAVLALFIKPFVSGFISGCTIHVLSKTLKIILGIQIKNHYGYFGAYKNIEELIFNIPNTHLPTLYFSLVILAILLCNMLVLKKLLAKITKFIIPVESVVLIASILVSYFLELHSHGFDVVKHIPTGLPMFSPLDPQLFKLVIPGAITVSLINYAVTFAMIMMINLNYNQASQDTFAMAMMNLICSNIQCFVSGNSMMRTVVAVNAGIKTQLATIISSFLLLLILLWAGPLFEPLPVAVLGCIIVISIGHLLIRNLKEFPKIFKMSLEDGLIWMVVFAATVILDIKIGLIIGFVLALRQILIKYLRQKEDQEKMKTEEEEGQAKEQENVTPAVTSPERN</sequence>
<dbReference type="GO" id="GO:0055085">
    <property type="term" value="P:transmembrane transport"/>
    <property type="evidence" value="ECO:0007669"/>
    <property type="project" value="InterPro"/>
</dbReference>
<feature type="region of interest" description="Disordered" evidence="5">
    <location>
        <begin position="426"/>
        <end position="452"/>
    </location>
</feature>
<comment type="caution">
    <text evidence="8">The sequence shown here is derived from an EMBL/GenBank/DDBJ whole genome shotgun (WGS) entry which is preliminary data.</text>
</comment>
<protein>
    <recommendedName>
        <fullName evidence="7">SLC26A/SulP transporter domain-containing protein</fullName>
    </recommendedName>
</protein>
<feature type="transmembrane region" description="Helical" evidence="6">
    <location>
        <begin position="323"/>
        <end position="341"/>
    </location>
</feature>
<feature type="transmembrane region" description="Helical" evidence="6">
    <location>
        <begin position="348"/>
        <end position="366"/>
    </location>
</feature>
<evidence type="ECO:0000313" key="8">
    <source>
        <dbReference type="EMBL" id="KAF6211038.1"/>
    </source>
</evidence>
<evidence type="ECO:0000256" key="6">
    <source>
        <dbReference type="SAM" id="Phobius"/>
    </source>
</evidence>
<feature type="compositionally biased region" description="Basic and acidic residues" evidence="5">
    <location>
        <begin position="426"/>
        <end position="440"/>
    </location>
</feature>
<dbReference type="Proteomes" id="UP000466442">
    <property type="component" value="Linkage Group LG5"/>
</dbReference>